<dbReference type="GO" id="GO:0006508">
    <property type="term" value="P:proteolysis"/>
    <property type="evidence" value="ECO:0007669"/>
    <property type="project" value="InterPro"/>
</dbReference>
<dbReference type="SUPFAM" id="SSF63411">
    <property type="entry name" value="LuxS/MPP-like metallohydrolase"/>
    <property type="match status" value="2"/>
</dbReference>
<name>A0A977PWT8_9CYAN</name>
<dbReference type="PANTHER" id="PTHR11851">
    <property type="entry name" value="METALLOPROTEASE"/>
    <property type="match status" value="1"/>
</dbReference>
<dbReference type="Pfam" id="PF00675">
    <property type="entry name" value="Peptidase_M16"/>
    <property type="match status" value="1"/>
</dbReference>
<reference evidence="5" key="1">
    <citation type="submission" date="2021-04" db="EMBL/GenBank/DDBJ databases">
        <title>Genome sequence of Woronichinia naegeliana from Washington state freshwater lake bloom.</title>
        <authorList>
            <person name="Dreher T.W."/>
        </authorList>
    </citation>
    <scope>NUCLEOTIDE SEQUENCE</scope>
    <source>
        <strain evidence="5">WA131</strain>
    </source>
</reference>
<comment type="similarity">
    <text evidence="1 2">Belongs to the peptidase M16 family.</text>
</comment>
<dbReference type="InterPro" id="IPR007863">
    <property type="entry name" value="Peptidase_M16_C"/>
</dbReference>
<accession>A0A977PWT8</accession>
<dbReference type="EMBL" id="CP073041">
    <property type="protein sequence ID" value="UXE61558.1"/>
    <property type="molecule type" value="Genomic_DNA"/>
</dbReference>
<feature type="domain" description="Peptidase M16 C-terminal" evidence="4">
    <location>
        <begin position="177"/>
        <end position="359"/>
    </location>
</feature>
<dbReference type="InterPro" id="IPR011249">
    <property type="entry name" value="Metalloenz_LuxS/M16"/>
</dbReference>
<dbReference type="KEGG" id="wna:KA717_00675"/>
<dbReference type="PROSITE" id="PS00143">
    <property type="entry name" value="INSULINASE"/>
    <property type="match status" value="1"/>
</dbReference>
<proteinExistence type="inferred from homology"/>
<dbReference type="GO" id="GO:0004222">
    <property type="term" value="F:metalloendopeptidase activity"/>
    <property type="evidence" value="ECO:0007669"/>
    <property type="project" value="InterPro"/>
</dbReference>
<dbReference type="AlphaFoldDB" id="A0A977PWT8"/>
<dbReference type="Gene3D" id="3.30.830.10">
    <property type="entry name" value="Metalloenzyme, LuxS/M16 peptidase-like"/>
    <property type="match status" value="2"/>
</dbReference>
<dbReference type="InterPro" id="IPR001431">
    <property type="entry name" value="Pept_M16_Zn_BS"/>
</dbReference>
<dbReference type="PANTHER" id="PTHR11851:SF49">
    <property type="entry name" value="MITOCHONDRIAL-PROCESSING PEPTIDASE SUBUNIT ALPHA"/>
    <property type="match status" value="1"/>
</dbReference>
<dbReference type="Proteomes" id="UP001065613">
    <property type="component" value="Chromosome"/>
</dbReference>
<gene>
    <name evidence="5" type="ORF">KA717_00675</name>
</gene>
<dbReference type="InterPro" id="IPR011765">
    <property type="entry name" value="Pept_M16_N"/>
</dbReference>
<feature type="domain" description="Peptidase M16 N-terminal" evidence="3">
    <location>
        <begin position="27"/>
        <end position="169"/>
    </location>
</feature>
<evidence type="ECO:0000259" key="4">
    <source>
        <dbReference type="Pfam" id="PF05193"/>
    </source>
</evidence>
<protein>
    <submittedName>
        <fullName evidence="5">Insulinase family protein</fullName>
    </submittedName>
</protein>
<organism evidence="5">
    <name type="scientific">Woronichinia naegeliana WA131</name>
    <dbReference type="NCBI Taxonomy" id="2824559"/>
    <lineage>
        <taxon>Bacteria</taxon>
        <taxon>Bacillati</taxon>
        <taxon>Cyanobacteriota</taxon>
        <taxon>Cyanophyceae</taxon>
        <taxon>Synechococcales</taxon>
        <taxon>Coelosphaeriaceae</taxon>
        <taxon>Woronichinia</taxon>
    </lineage>
</organism>
<dbReference type="Pfam" id="PF05193">
    <property type="entry name" value="Peptidase_M16_C"/>
    <property type="match status" value="1"/>
</dbReference>
<evidence type="ECO:0000259" key="3">
    <source>
        <dbReference type="Pfam" id="PF00675"/>
    </source>
</evidence>
<dbReference type="GO" id="GO:0046872">
    <property type="term" value="F:metal ion binding"/>
    <property type="evidence" value="ECO:0007669"/>
    <property type="project" value="InterPro"/>
</dbReference>
<evidence type="ECO:0000313" key="5">
    <source>
        <dbReference type="EMBL" id="UXE61558.1"/>
    </source>
</evidence>
<dbReference type="InterPro" id="IPR050361">
    <property type="entry name" value="MPP/UQCRC_Complex"/>
</dbReference>
<evidence type="ECO:0000256" key="2">
    <source>
        <dbReference type="RuleBase" id="RU004447"/>
    </source>
</evidence>
<evidence type="ECO:0000256" key="1">
    <source>
        <dbReference type="ARBA" id="ARBA00007261"/>
    </source>
</evidence>
<sequence>MTSTLLRTPALNSPTIYTLPNGLTIIAEQMPVAAVNLNIWFQVGSIQENDEINGMAHFLEHMVFKGTPRLESGAFEKAIEERGAVTNAATSQEYTHYYITTAPQDFTSLAPLQLEVVLNPSIAAAAFEREKLVVLEEIRRSEDNPQRRIFIEAIKIGFENLPYQRPVLGETTIIEQLQPQQMRDFHAQWYQPSRMTAVVVGNLPAQELIATVADSFSQTYTIKSPSQVLPAPKLVAEPSFSEIISREIVNETLQQSRLIMLWRVPGLQNLSQTYALDVLAVILGKGKVSRLFRDLREEKEWVNSIHVSNMNQDVQGLFYFVAQLPKENIERVEAAILEHIRKIQLDSITDNELARIRTQVANRFIMGNERPSDRANLYGYYYSHLRTLEPALGYPQAIQSLTSQDLQQAAQRYLPTNAYGRVVVRTA</sequence>